<evidence type="ECO:0000256" key="2">
    <source>
        <dbReference type="RuleBase" id="RU003844"/>
    </source>
</evidence>
<dbReference type="AlphaFoldDB" id="A0A8H7W0B0"/>
<proteinExistence type="inferred from homology"/>
<organism evidence="4 5">
    <name type="scientific">Thamnidium elegans</name>
    <dbReference type="NCBI Taxonomy" id="101142"/>
    <lineage>
        <taxon>Eukaryota</taxon>
        <taxon>Fungi</taxon>
        <taxon>Fungi incertae sedis</taxon>
        <taxon>Mucoromycota</taxon>
        <taxon>Mucoromycotina</taxon>
        <taxon>Mucoromycetes</taxon>
        <taxon>Mucorales</taxon>
        <taxon>Mucorineae</taxon>
        <taxon>Mucoraceae</taxon>
        <taxon>Thamnidium</taxon>
    </lineage>
</organism>
<evidence type="ECO:0000256" key="3">
    <source>
        <dbReference type="SAM" id="MobiDB-lite"/>
    </source>
</evidence>
<dbReference type="EMBL" id="JAEPRE010000070">
    <property type="protein sequence ID" value="KAG2233769.1"/>
    <property type="molecule type" value="Genomic_DNA"/>
</dbReference>
<dbReference type="Gene3D" id="1.10.287.2720">
    <property type="match status" value="1"/>
</dbReference>
<dbReference type="InterPro" id="IPR018494">
    <property type="entry name" value="Oxysterol-bd_CS"/>
</dbReference>
<dbReference type="Pfam" id="PF01237">
    <property type="entry name" value="Oxysterol_BP"/>
    <property type="match status" value="1"/>
</dbReference>
<keyword evidence="5" id="KW-1185">Reference proteome</keyword>
<dbReference type="GO" id="GO:0032934">
    <property type="term" value="F:sterol binding"/>
    <property type="evidence" value="ECO:0007669"/>
    <property type="project" value="TreeGrafter"/>
</dbReference>
<dbReference type="Proteomes" id="UP000613177">
    <property type="component" value="Unassembled WGS sequence"/>
</dbReference>
<name>A0A8H7W0B0_9FUNG</name>
<comment type="similarity">
    <text evidence="1 2">Belongs to the OSBP family.</text>
</comment>
<dbReference type="FunFam" id="1.10.287.2720:FF:000001">
    <property type="entry name" value="Oxysterol-binding OBPalpha"/>
    <property type="match status" value="1"/>
</dbReference>
<dbReference type="Gene3D" id="3.30.70.3490">
    <property type="match status" value="1"/>
</dbReference>
<reference evidence="4" key="1">
    <citation type="submission" date="2021-01" db="EMBL/GenBank/DDBJ databases">
        <title>Metabolic potential, ecology and presence of endohyphal bacteria is reflected in genomic diversity of Mucoromycotina.</title>
        <authorList>
            <person name="Muszewska A."/>
            <person name="Okrasinska A."/>
            <person name="Steczkiewicz K."/>
            <person name="Drgas O."/>
            <person name="Orlowska M."/>
            <person name="Perlinska-Lenart U."/>
            <person name="Aleksandrzak-Piekarczyk T."/>
            <person name="Szatraj K."/>
            <person name="Zielenkiewicz U."/>
            <person name="Pilsyk S."/>
            <person name="Malc E."/>
            <person name="Mieczkowski P."/>
            <person name="Kruszewska J.S."/>
            <person name="Biernat P."/>
            <person name="Pawlowska J."/>
        </authorList>
    </citation>
    <scope>NUCLEOTIDE SEQUENCE</scope>
    <source>
        <strain evidence="4">WA0000018081</strain>
    </source>
</reference>
<dbReference type="InterPro" id="IPR000648">
    <property type="entry name" value="Oxysterol-bd"/>
</dbReference>
<sequence>MSRKNSTTTFEEDADNTEVLEDENRSIIMGLIAQLRKGTDLSRITLPTFVLEPRSLLEKFTDFMSHPELVVKASKTTDPVQRFVEVCRFFLSGWHIKPKGVKKPYNPILGEFFRCEYKLKNGEKAMYIAEQVSHHPPVTAYFYSLPELGIFVTGEAHPKAKFLGNSAATMMKGYTRIVLSELGNETYEISNPNVYARGILFGKMVMEMGDQSTVRCDSLDLICELEFKTKGYFSGENHSVSGKIKRQSTGEVLYEISGIWTQELFIKGKNSSKESFFSVEKNPVISKLVEPLDNQEWNESRKLWSKVTAGLASNNMDYATDEKTFIENRQREETAARQKQGIQWQPRFFDINKKAEYEFKGVNGLDYNNLSKAKEQLEKYMFSHESSSSSPKETYNNKQGQKALISEPKSIAA</sequence>
<dbReference type="InterPro" id="IPR037239">
    <property type="entry name" value="OSBP_sf"/>
</dbReference>
<feature type="region of interest" description="Disordered" evidence="3">
    <location>
        <begin position="380"/>
        <end position="413"/>
    </location>
</feature>
<accession>A0A8H7W0B0</accession>
<dbReference type="SUPFAM" id="SSF144000">
    <property type="entry name" value="Oxysterol-binding protein-like"/>
    <property type="match status" value="1"/>
</dbReference>
<evidence type="ECO:0008006" key="6">
    <source>
        <dbReference type="Google" id="ProtNLM"/>
    </source>
</evidence>
<dbReference type="PANTHER" id="PTHR10972">
    <property type="entry name" value="OXYSTEROL-BINDING PROTEIN-RELATED"/>
    <property type="match status" value="1"/>
</dbReference>
<evidence type="ECO:0000256" key="1">
    <source>
        <dbReference type="ARBA" id="ARBA00008842"/>
    </source>
</evidence>
<dbReference type="PANTHER" id="PTHR10972:SF102">
    <property type="entry name" value="OXYSTEROL-BINDING PROTEIN"/>
    <property type="match status" value="1"/>
</dbReference>
<comment type="caution">
    <text evidence="4">The sequence shown here is derived from an EMBL/GenBank/DDBJ whole genome shotgun (WGS) entry which is preliminary data.</text>
</comment>
<dbReference type="PROSITE" id="PS01013">
    <property type="entry name" value="OSBP"/>
    <property type="match status" value="1"/>
</dbReference>
<dbReference type="GO" id="GO:0016020">
    <property type="term" value="C:membrane"/>
    <property type="evidence" value="ECO:0007669"/>
    <property type="project" value="TreeGrafter"/>
</dbReference>
<evidence type="ECO:0000313" key="4">
    <source>
        <dbReference type="EMBL" id="KAG2233769.1"/>
    </source>
</evidence>
<dbReference type="Gene3D" id="2.40.160.120">
    <property type="match status" value="1"/>
</dbReference>
<evidence type="ECO:0000313" key="5">
    <source>
        <dbReference type="Proteomes" id="UP000613177"/>
    </source>
</evidence>
<feature type="compositionally biased region" description="Polar residues" evidence="3">
    <location>
        <begin position="391"/>
        <end position="400"/>
    </location>
</feature>
<gene>
    <name evidence="4" type="ORF">INT48_002255</name>
</gene>
<protein>
    <recommendedName>
        <fullName evidence="6">Oxysterol-binding protein</fullName>
    </recommendedName>
</protein>
<dbReference type="GO" id="GO:0005829">
    <property type="term" value="C:cytosol"/>
    <property type="evidence" value="ECO:0007669"/>
    <property type="project" value="TreeGrafter"/>
</dbReference>